<keyword evidence="1" id="KW-0732">Signal</keyword>
<dbReference type="AlphaFoldDB" id="A0A9W6DGY3"/>
<dbReference type="RefSeq" id="WP_281816303.1">
    <property type="nucleotide sequence ID" value="NZ_BRLB01000008.1"/>
</dbReference>
<feature type="signal peptide" evidence="1">
    <location>
        <begin position="1"/>
        <end position="26"/>
    </location>
</feature>
<proteinExistence type="predicted"/>
<protein>
    <submittedName>
        <fullName evidence="2">Uncharacterized protein</fullName>
    </submittedName>
</protein>
<evidence type="ECO:0000256" key="1">
    <source>
        <dbReference type="SAM" id="SignalP"/>
    </source>
</evidence>
<organism evidence="2 3">
    <name type="scientific">Vallitalea longa</name>
    <dbReference type="NCBI Taxonomy" id="2936439"/>
    <lineage>
        <taxon>Bacteria</taxon>
        <taxon>Bacillati</taxon>
        <taxon>Bacillota</taxon>
        <taxon>Clostridia</taxon>
        <taxon>Lachnospirales</taxon>
        <taxon>Vallitaleaceae</taxon>
        <taxon>Vallitalea</taxon>
    </lineage>
</organism>
<reference evidence="2" key="1">
    <citation type="submission" date="2022-06" db="EMBL/GenBank/DDBJ databases">
        <title>Vallitalea longa sp. nov., an anaerobic bacterium isolated from marine sediment.</title>
        <authorList>
            <person name="Hirano S."/>
            <person name="Terahara T."/>
            <person name="Mori K."/>
            <person name="Hamada M."/>
            <person name="Matsumoto R."/>
            <person name="Kobayashi T."/>
        </authorList>
    </citation>
    <scope>NUCLEOTIDE SEQUENCE</scope>
    <source>
        <strain evidence="2">SH18-1</strain>
    </source>
</reference>
<dbReference type="EMBL" id="BRLB01000008">
    <property type="protein sequence ID" value="GKX30274.1"/>
    <property type="molecule type" value="Genomic_DNA"/>
</dbReference>
<evidence type="ECO:0000313" key="2">
    <source>
        <dbReference type="EMBL" id="GKX30274.1"/>
    </source>
</evidence>
<comment type="caution">
    <text evidence="2">The sequence shown here is derived from an EMBL/GenBank/DDBJ whole genome shotgun (WGS) entry which is preliminary data.</text>
</comment>
<evidence type="ECO:0000313" key="3">
    <source>
        <dbReference type="Proteomes" id="UP001144256"/>
    </source>
</evidence>
<gene>
    <name evidence="2" type="ORF">SH1V18_27540</name>
</gene>
<dbReference type="Proteomes" id="UP001144256">
    <property type="component" value="Unassembled WGS sequence"/>
</dbReference>
<feature type="chain" id="PRO_5040721375" evidence="1">
    <location>
        <begin position="27"/>
        <end position="298"/>
    </location>
</feature>
<accession>A0A9W6DGY3</accession>
<name>A0A9W6DGY3_9FIRM</name>
<keyword evidence="3" id="KW-1185">Reference proteome</keyword>
<sequence>MKKVFTKFIVLALILMIGVTSTGVFAKTNENTELRGKDEIIAKQELIKFAKQETKNLNMSHDLLDEGKKLLTELYMRGYSQEYIASKVKEYGIYVLVDEKPEKLILNSTLNDIEVSKPMISYNSYDDIWYVNAGGYWNSEYAFKKDRTWSISSGRYKYEIGNLDVAGIALSNVKGDTTGVYIQDSYLIRGDQDGLSHDNKINNIVSSDDLGGIAIAFQDAYDDYRDSCIGYRWAMQAEYSKEFGNISCNIKGFYAHTFKSSKINGISFGVSGKNFGVNFNISDEDHCIKEFSQTRAHN</sequence>